<keyword evidence="3" id="KW-1185">Reference proteome</keyword>
<dbReference type="GO" id="GO:0031490">
    <property type="term" value="F:chromatin DNA binding"/>
    <property type="evidence" value="ECO:0007669"/>
    <property type="project" value="TreeGrafter"/>
</dbReference>
<dbReference type="PANTHER" id="PTHR31606:SF1">
    <property type="entry name" value="WW DOMAIN BINDING PROTEIN 2, ISOFORM E"/>
    <property type="match status" value="1"/>
</dbReference>
<dbReference type="FunCoup" id="A0A0C2ZQ72">
    <property type="interactions" value="192"/>
</dbReference>
<reference evidence="2 3" key="1">
    <citation type="submission" date="2014-04" db="EMBL/GenBank/DDBJ databases">
        <authorList>
            <consortium name="DOE Joint Genome Institute"/>
            <person name="Kuo A."/>
            <person name="Kohler A."/>
            <person name="Nagy L.G."/>
            <person name="Floudas D."/>
            <person name="Copeland A."/>
            <person name="Barry K.W."/>
            <person name="Cichocki N."/>
            <person name="Veneault-Fourrey C."/>
            <person name="LaButti K."/>
            <person name="Lindquist E.A."/>
            <person name="Lipzen A."/>
            <person name="Lundell T."/>
            <person name="Morin E."/>
            <person name="Murat C."/>
            <person name="Sun H."/>
            <person name="Tunlid A."/>
            <person name="Henrissat B."/>
            <person name="Grigoriev I.V."/>
            <person name="Hibbett D.S."/>
            <person name="Martin F."/>
            <person name="Nordberg H.P."/>
            <person name="Cantor M.N."/>
            <person name="Hua S.X."/>
        </authorList>
    </citation>
    <scope>NUCLEOTIDE SEQUENCE [LARGE SCALE GENOMIC DNA]</scope>
    <source>
        <strain evidence="2 3">Foug A</strain>
    </source>
</reference>
<sequence length="188" mass="20219">MALNWVMFDAIHNPVPLQGEINITTVSDVECTLVIPDVSPQTSSAGAGASGPSRMKECGTIHLTDKRLIFTSQPSGSKAKLAFESLTLPLECILSSKFEQPFFGSNFLVLSINPSPGGGLTHGTTLEARTLKTGLFSFVGILEKTRERAVYMKRHSMDDDENLPAYTSPSSMPAASSSNYDMPPGYEA</sequence>
<dbReference type="InterPro" id="IPR044852">
    <property type="entry name" value="WBP2-like"/>
</dbReference>
<evidence type="ECO:0000313" key="3">
    <source>
        <dbReference type="Proteomes" id="UP000053989"/>
    </source>
</evidence>
<evidence type="ECO:0000256" key="1">
    <source>
        <dbReference type="SAM" id="MobiDB-lite"/>
    </source>
</evidence>
<dbReference type="HOGENOM" id="CLU_066296_2_0_1"/>
<dbReference type="GO" id="GO:0005634">
    <property type="term" value="C:nucleus"/>
    <property type="evidence" value="ECO:0007669"/>
    <property type="project" value="TreeGrafter"/>
</dbReference>
<evidence type="ECO:0000313" key="2">
    <source>
        <dbReference type="EMBL" id="KIM63698.1"/>
    </source>
</evidence>
<proteinExistence type="predicted"/>
<dbReference type="GO" id="GO:0003713">
    <property type="term" value="F:transcription coactivator activity"/>
    <property type="evidence" value="ECO:0007669"/>
    <property type="project" value="InterPro"/>
</dbReference>
<protein>
    <recommendedName>
        <fullName evidence="4">GRAM domain-containing protein</fullName>
    </recommendedName>
</protein>
<feature type="compositionally biased region" description="Low complexity" evidence="1">
    <location>
        <begin position="164"/>
        <end position="178"/>
    </location>
</feature>
<gene>
    <name evidence="2" type="ORF">SCLCIDRAFT_1214089</name>
</gene>
<dbReference type="PANTHER" id="PTHR31606">
    <property type="entry name" value="WW DOMAIN BINDING PROTEIN 2, ISOFORM E"/>
    <property type="match status" value="1"/>
</dbReference>
<dbReference type="EMBL" id="KN822033">
    <property type="protein sequence ID" value="KIM63698.1"/>
    <property type="molecule type" value="Genomic_DNA"/>
</dbReference>
<name>A0A0C2ZQ72_9AGAM</name>
<feature type="region of interest" description="Disordered" evidence="1">
    <location>
        <begin position="161"/>
        <end position="188"/>
    </location>
</feature>
<dbReference type="OrthoDB" id="1259151at2759"/>
<dbReference type="CDD" id="cd13214">
    <property type="entry name" value="PH-GRAM_WBP2"/>
    <property type="match status" value="1"/>
</dbReference>
<organism evidence="2 3">
    <name type="scientific">Scleroderma citrinum Foug A</name>
    <dbReference type="NCBI Taxonomy" id="1036808"/>
    <lineage>
        <taxon>Eukaryota</taxon>
        <taxon>Fungi</taxon>
        <taxon>Dikarya</taxon>
        <taxon>Basidiomycota</taxon>
        <taxon>Agaricomycotina</taxon>
        <taxon>Agaricomycetes</taxon>
        <taxon>Agaricomycetidae</taxon>
        <taxon>Boletales</taxon>
        <taxon>Sclerodermatineae</taxon>
        <taxon>Sclerodermataceae</taxon>
        <taxon>Scleroderma</taxon>
    </lineage>
</organism>
<evidence type="ECO:0008006" key="4">
    <source>
        <dbReference type="Google" id="ProtNLM"/>
    </source>
</evidence>
<dbReference type="SUPFAM" id="SSF50729">
    <property type="entry name" value="PH domain-like"/>
    <property type="match status" value="1"/>
</dbReference>
<reference evidence="3" key="2">
    <citation type="submission" date="2015-01" db="EMBL/GenBank/DDBJ databases">
        <title>Evolutionary Origins and Diversification of the Mycorrhizal Mutualists.</title>
        <authorList>
            <consortium name="DOE Joint Genome Institute"/>
            <consortium name="Mycorrhizal Genomics Consortium"/>
            <person name="Kohler A."/>
            <person name="Kuo A."/>
            <person name="Nagy L.G."/>
            <person name="Floudas D."/>
            <person name="Copeland A."/>
            <person name="Barry K.W."/>
            <person name="Cichocki N."/>
            <person name="Veneault-Fourrey C."/>
            <person name="LaButti K."/>
            <person name="Lindquist E.A."/>
            <person name="Lipzen A."/>
            <person name="Lundell T."/>
            <person name="Morin E."/>
            <person name="Murat C."/>
            <person name="Riley R."/>
            <person name="Ohm R."/>
            <person name="Sun H."/>
            <person name="Tunlid A."/>
            <person name="Henrissat B."/>
            <person name="Grigoriev I.V."/>
            <person name="Hibbett D.S."/>
            <person name="Martin F."/>
        </authorList>
    </citation>
    <scope>NUCLEOTIDE SEQUENCE [LARGE SCALE GENOMIC DNA]</scope>
    <source>
        <strain evidence="3">Foug A</strain>
    </source>
</reference>
<dbReference type="STRING" id="1036808.A0A0C2ZQ72"/>
<dbReference type="Proteomes" id="UP000053989">
    <property type="component" value="Unassembled WGS sequence"/>
</dbReference>
<accession>A0A0C2ZQ72</accession>
<dbReference type="AlphaFoldDB" id="A0A0C2ZQ72"/>
<dbReference type="InParanoid" id="A0A0C2ZQ72"/>